<dbReference type="OrthoDB" id="3350591at2759"/>
<dbReference type="GeneID" id="63756451"/>
<dbReference type="RefSeq" id="XP_040700357.1">
    <property type="nucleotide sequence ID" value="XM_040840378.1"/>
</dbReference>
<keyword evidence="2" id="KW-1185">Reference proteome</keyword>
<dbReference type="PANTHER" id="PTHR38797:SF4">
    <property type="entry name" value="NUCLEAR PORE COMPLEX PROTEIN NUP85"/>
    <property type="match status" value="1"/>
</dbReference>
<dbReference type="InterPro" id="IPR053204">
    <property type="entry name" value="Oxopyrrolidines_Biosynth-assoc"/>
</dbReference>
<dbReference type="Proteomes" id="UP000184356">
    <property type="component" value="Unassembled WGS sequence"/>
</dbReference>
<dbReference type="AlphaFoldDB" id="A0A1L9TAY7"/>
<evidence type="ECO:0000313" key="1">
    <source>
        <dbReference type="EMBL" id="OJJ56551.1"/>
    </source>
</evidence>
<proteinExistence type="predicted"/>
<protein>
    <submittedName>
        <fullName evidence="1">Uncharacterized protein</fullName>
    </submittedName>
</protein>
<name>A0A1L9TAY7_9EURO</name>
<reference evidence="2" key="1">
    <citation type="journal article" date="2017" name="Genome Biol.">
        <title>Comparative genomics reveals high biological diversity and specific adaptations in the industrially and medically important fungal genus Aspergillus.</title>
        <authorList>
            <person name="de Vries R.P."/>
            <person name="Riley R."/>
            <person name="Wiebenga A."/>
            <person name="Aguilar-Osorio G."/>
            <person name="Amillis S."/>
            <person name="Uchima C.A."/>
            <person name="Anderluh G."/>
            <person name="Asadollahi M."/>
            <person name="Askin M."/>
            <person name="Barry K."/>
            <person name="Battaglia E."/>
            <person name="Bayram O."/>
            <person name="Benocci T."/>
            <person name="Braus-Stromeyer S.A."/>
            <person name="Caldana C."/>
            <person name="Canovas D."/>
            <person name="Cerqueira G.C."/>
            <person name="Chen F."/>
            <person name="Chen W."/>
            <person name="Choi C."/>
            <person name="Clum A."/>
            <person name="Dos Santos R.A."/>
            <person name="Damasio A.R."/>
            <person name="Diallinas G."/>
            <person name="Emri T."/>
            <person name="Fekete E."/>
            <person name="Flipphi M."/>
            <person name="Freyberg S."/>
            <person name="Gallo A."/>
            <person name="Gournas C."/>
            <person name="Habgood R."/>
            <person name="Hainaut M."/>
            <person name="Harispe M.L."/>
            <person name="Henrissat B."/>
            <person name="Hilden K.S."/>
            <person name="Hope R."/>
            <person name="Hossain A."/>
            <person name="Karabika E."/>
            <person name="Karaffa L."/>
            <person name="Karanyi Z."/>
            <person name="Krasevec N."/>
            <person name="Kuo A."/>
            <person name="Kusch H."/>
            <person name="LaButti K."/>
            <person name="Lagendijk E.L."/>
            <person name="Lapidus A."/>
            <person name="Levasseur A."/>
            <person name="Lindquist E."/>
            <person name="Lipzen A."/>
            <person name="Logrieco A.F."/>
            <person name="MacCabe A."/>
            <person name="Maekelae M.R."/>
            <person name="Malavazi I."/>
            <person name="Melin P."/>
            <person name="Meyer V."/>
            <person name="Mielnichuk N."/>
            <person name="Miskei M."/>
            <person name="Molnar A.P."/>
            <person name="Mule G."/>
            <person name="Ngan C.Y."/>
            <person name="Orejas M."/>
            <person name="Orosz E."/>
            <person name="Ouedraogo J.P."/>
            <person name="Overkamp K.M."/>
            <person name="Park H.-S."/>
            <person name="Perrone G."/>
            <person name="Piumi F."/>
            <person name="Punt P.J."/>
            <person name="Ram A.F."/>
            <person name="Ramon A."/>
            <person name="Rauscher S."/>
            <person name="Record E."/>
            <person name="Riano-Pachon D.M."/>
            <person name="Robert V."/>
            <person name="Roehrig J."/>
            <person name="Ruller R."/>
            <person name="Salamov A."/>
            <person name="Salih N.S."/>
            <person name="Samson R.A."/>
            <person name="Sandor E."/>
            <person name="Sanguinetti M."/>
            <person name="Schuetze T."/>
            <person name="Sepcic K."/>
            <person name="Shelest E."/>
            <person name="Sherlock G."/>
            <person name="Sophianopoulou V."/>
            <person name="Squina F.M."/>
            <person name="Sun H."/>
            <person name="Susca A."/>
            <person name="Todd R.B."/>
            <person name="Tsang A."/>
            <person name="Unkles S.E."/>
            <person name="van de Wiele N."/>
            <person name="van Rossen-Uffink D."/>
            <person name="Oliveira J.V."/>
            <person name="Vesth T.C."/>
            <person name="Visser J."/>
            <person name="Yu J.-H."/>
            <person name="Zhou M."/>
            <person name="Andersen M.R."/>
            <person name="Archer D.B."/>
            <person name="Baker S.E."/>
            <person name="Benoit I."/>
            <person name="Brakhage A.A."/>
            <person name="Braus G.H."/>
            <person name="Fischer R."/>
            <person name="Frisvad J.C."/>
            <person name="Goldman G.H."/>
            <person name="Houbraken J."/>
            <person name="Oakley B."/>
            <person name="Pocsi I."/>
            <person name="Scazzocchio C."/>
            <person name="Seiboth B."/>
            <person name="vanKuyk P.A."/>
            <person name="Wortman J."/>
            <person name="Dyer P.S."/>
            <person name="Grigoriev I.V."/>
        </authorList>
    </citation>
    <scope>NUCLEOTIDE SEQUENCE [LARGE SCALE GENOMIC DNA]</scope>
    <source>
        <strain evidence="2">CBS 593.65</strain>
    </source>
</reference>
<dbReference type="VEuPathDB" id="FungiDB:ASPSYDRAFT_1182101"/>
<organism evidence="1 2">
    <name type="scientific">Aspergillus sydowii CBS 593.65</name>
    <dbReference type="NCBI Taxonomy" id="1036612"/>
    <lineage>
        <taxon>Eukaryota</taxon>
        <taxon>Fungi</taxon>
        <taxon>Dikarya</taxon>
        <taxon>Ascomycota</taxon>
        <taxon>Pezizomycotina</taxon>
        <taxon>Eurotiomycetes</taxon>
        <taxon>Eurotiomycetidae</taxon>
        <taxon>Eurotiales</taxon>
        <taxon>Aspergillaceae</taxon>
        <taxon>Aspergillus</taxon>
        <taxon>Aspergillus subgen. Nidulantes</taxon>
    </lineage>
</organism>
<dbReference type="Pfam" id="PF12311">
    <property type="entry name" value="DUF3632"/>
    <property type="match status" value="1"/>
</dbReference>
<dbReference type="EMBL" id="KV878590">
    <property type="protein sequence ID" value="OJJ56551.1"/>
    <property type="molecule type" value="Genomic_DNA"/>
</dbReference>
<accession>A0A1L9TAY7</accession>
<sequence>MSAPLNLQLENPDLEVIDKYETVKAFQVLKQYLESEELSVKEAASQLYQMMPDFKTQIGAAEDDLGIVIMDIAEQIPYYHTLQLKLVDLMKELAEGDRFNKISGDKEKFARYTAMDAFDTELCDRCFLAWDNDLKASRVINSCAFSARLAGAGVISRPTTSIIRALRSALETPLNKLGDLETVSVFTSASSVWILAGAGYYAYLNIVLNPPPVDAFRQQVYQPHELYDGPIFGIQRWNFWQRALAERAEDGRISEEARVLARKAADYMEALARDIQW</sequence>
<dbReference type="InterPro" id="IPR022085">
    <property type="entry name" value="OpdG"/>
</dbReference>
<evidence type="ECO:0000313" key="2">
    <source>
        <dbReference type="Proteomes" id="UP000184356"/>
    </source>
</evidence>
<gene>
    <name evidence="1" type="ORF">ASPSYDRAFT_1182101</name>
</gene>
<dbReference type="STRING" id="1036612.A0A1L9TAY7"/>
<dbReference type="PANTHER" id="PTHR38797">
    <property type="entry name" value="NUCLEAR PORE COMPLEX PROTEIN NUP85-RELATED"/>
    <property type="match status" value="1"/>
</dbReference>